<proteinExistence type="predicted"/>
<dbReference type="Proteomes" id="UP001560267">
    <property type="component" value="Unassembled WGS sequence"/>
</dbReference>
<sequence length="65" mass="7264">MTLDSHVLEALDDSGFSLGIPLPPIGDQQIAWAIRLIDTSGICARIAEWRAEDRRRAGRKTARFE</sequence>
<evidence type="ECO:0000313" key="1">
    <source>
        <dbReference type="EMBL" id="MEX6430212.1"/>
    </source>
</evidence>
<comment type="caution">
    <text evidence="1">The sequence shown here is derived from an EMBL/GenBank/DDBJ whole genome shotgun (WGS) entry which is preliminary data.</text>
</comment>
<reference evidence="1 2" key="1">
    <citation type="submission" date="2024-07" db="EMBL/GenBank/DDBJ databases">
        <title>Draft Genome Sequence of Ferrimicrobium acidiphilum Strain YE2023, Isolated from a Pulp of Bioleach Reactor.</title>
        <authorList>
            <person name="Elkina Y.A."/>
            <person name="Bulaeva A.G."/>
            <person name="Beletsky A.V."/>
            <person name="Mardanov A.V."/>
        </authorList>
    </citation>
    <scope>NUCLEOTIDE SEQUENCE [LARGE SCALE GENOMIC DNA]</scope>
    <source>
        <strain evidence="1 2">YE2023</strain>
    </source>
</reference>
<evidence type="ECO:0000313" key="2">
    <source>
        <dbReference type="Proteomes" id="UP001560267"/>
    </source>
</evidence>
<protein>
    <submittedName>
        <fullName evidence="1">Uncharacterized protein</fullName>
    </submittedName>
</protein>
<name>A0ABV3Y3U7_9ACTN</name>
<dbReference type="EMBL" id="JBFSHR010000041">
    <property type="protein sequence ID" value="MEX6430212.1"/>
    <property type="molecule type" value="Genomic_DNA"/>
</dbReference>
<dbReference type="RefSeq" id="WP_298447481.1">
    <property type="nucleotide sequence ID" value="NZ_JBFSHR010000041.1"/>
</dbReference>
<keyword evidence="2" id="KW-1185">Reference proteome</keyword>
<gene>
    <name evidence="1" type="ORF">AB6A68_10265</name>
</gene>
<organism evidence="1 2">
    <name type="scientific">Ferrimicrobium acidiphilum</name>
    <dbReference type="NCBI Taxonomy" id="121039"/>
    <lineage>
        <taxon>Bacteria</taxon>
        <taxon>Bacillati</taxon>
        <taxon>Actinomycetota</taxon>
        <taxon>Acidimicrobiia</taxon>
        <taxon>Acidimicrobiales</taxon>
        <taxon>Acidimicrobiaceae</taxon>
        <taxon>Ferrimicrobium</taxon>
    </lineage>
</organism>
<accession>A0ABV3Y3U7</accession>